<dbReference type="EMBL" id="JAUJWV010000003">
    <property type="protein sequence ID" value="MDN7243078.1"/>
    <property type="molecule type" value="Genomic_DNA"/>
</dbReference>
<feature type="transmembrane region" description="Helical" evidence="6">
    <location>
        <begin position="39"/>
        <end position="60"/>
    </location>
</feature>
<organism evidence="7 8">
    <name type="scientific">Planococcus shixiaomingii</name>
    <dbReference type="NCBI Taxonomy" id="3058393"/>
    <lineage>
        <taxon>Bacteria</taxon>
        <taxon>Bacillati</taxon>
        <taxon>Bacillota</taxon>
        <taxon>Bacilli</taxon>
        <taxon>Bacillales</taxon>
        <taxon>Caryophanaceae</taxon>
        <taxon>Planococcus</taxon>
    </lineage>
</organism>
<dbReference type="PANTHER" id="PTHR30086:SF6">
    <property type="entry name" value="AMINO ACID EFFLUX PROTEIN YCGF-RELATED"/>
    <property type="match status" value="1"/>
</dbReference>
<gene>
    <name evidence="7" type="ORF">QWY14_14840</name>
</gene>
<dbReference type="RefSeq" id="WP_301724637.1">
    <property type="nucleotide sequence ID" value="NZ_JAUJWV010000003.1"/>
</dbReference>
<protein>
    <submittedName>
        <fullName evidence="7">LysE family transporter</fullName>
    </submittedName>
</protein>
<evidence type="ECO:0000313" key="7">
    <source>
        <dbReference type="EMBL" id="MDN7243078.1"/>
    </source>
</evidence>
<feature type="transmembrane region" description="Helical" evidence="6">
    <location>
        <begin position="6"/>
        <end position="27"/>
    </location>
</feature>
<evidence type="ECO:0000256" key="5">
    <source>
        <dbReference type="ARBA" id="ARBA00023136"/>
    </source>
</evidence>
<keyword evidence="2" id="KW-1003">Cell membrane</keyword>
<dbReference type="Proteomes" id="UP001172055">
    <property type="component" value="Unassembled WGS sequence"/>
</dbReference>
<accession>A0ABT8N5C8</accession>
<keyword evidence="5 6" id="KW-0472">Membrane</keyword>
<evidence type="ECO:0000313" key="8">
    <source>
        <dbReference type="Proteomes" id="UP001172055"/>
    </source>
</evidence>
<dbReference type="InterPro" id="IPR001123">
    <property type="entry name" value="LeuE-type"/>
</dbReference>
<evidence type="ECO:0000256" key="4">
    <source>
        <dbReference type="ARBA" id="ARBA00022989"/>
    </source>
</evidence>
<keyword evidence="4 6" id="KW-1133">Transmembrane helix</keyword>
<comment type="caution">
    <text evidence="7">The sequence shown here is derived from an EMBL/GenBank/DDBJ whole genome shotgun (WGS) entry which is preliminary data.</text>
</comment>
<proteinExistence type="predicted"/>
<feature type="transmembrane region" description="Helical" evidence="6">
    <location>
        <begin position="186"/>
        <end position="214"/>
    </location>
</feature>
<keyword evidence="3 6" id="KW-0812">Transmembrane</keyword>
<reference evidence="7 8" key="1">
    <citation type="submission" date="2023-06" db="EMBL/GenBank/DDBJ databases">
        <title>Novel species in genus Planococcus.</title>
        <authorList>
            <person name="Ning S."/>
        </authorList>
    </citation>
    <scope>NUCLEOTIDE SEQUENCE [LARGE SCALE GENOMIC DNA]</scope>
    <source>
        <strain evidence="7 8">N028</strain>
    </source>
</reference>
<comment type="subcellular location">
    <subcellularLocation>
        <location evidence="1">Cell membrane</location>
        <topology evidence="1">Multi-pass membrane protein</topology>
    </subcellularLocation>
</comment>
<feature type="transmembrane region" description="Helical" evidence="6">
    <location>
        <begin position="150"/>
        <end position="174"/>
    </location>
</feature>
<evidence type="ECO:0000256" key="1">
    <source>
        <dbReference type="ARBA" id="ARBA00004651"/>
    </source>
</evidence>
<evidence type="ECO:0000256" key="6">
    <source>
        <dbReference type="SAM" id="Phobius"/>
    </source>
</evidence>
<keyword evidence="8" id="KW-1185">Reference proteome</keyword>
<dbReference type="PANTHER" id="PTHR30086">
    <property type="entry name" value="ARGININE EXPORTER PROTEIN ARGO"/>
    <property type="match status" value="1"/>
</dbReference>
<sequence length="215" mass="23517">MITDLLGFIVLGFSLAIPVGAVTIEMIKKGMKSGFLRSWFVGLGAMSADVVLMLLIYFGISNLLTSLVAQLVIWVFGFTVLIYLGVSSIRDAFQEIDIKLVGQKKLESLLESYLTGFAIAISNPMSIVFWIGVYGAVLAESLQTFSKEKILLYSGGIFIGIAMWDIFVASSAHFGKGFVGERFMKWFYVAAGLALILFGVSFGWQAAVVLYVLVF</sequence>
<evidence type="ECO:0000256" key="3">
    <source>
        <dbReference type="ARBA" id="ARBA00022692"/>
    </source>
</evidence>
<evidence type="ECO:0000256" key="2">
    <source>
        <dbReference type="ARBA" id="ARBA00022475"/>
    </source>
</evidence>
<feature type="transmembrane region" description="Helical" evidence="6">
    <location>
        <begin position="66"/>
        <end position="86"/>
    </location>
</feature>
<feature type="transmembrane region" description="Helical" evidence="6">
    <location>
        <begin position="113"/>
        <end position="138"/>
    </location>
</feature>
<dbReference type="Pfam" id="PF01810">
    <property type="entry name" value="LysE"/>
    <property type="match status" value="1"/>
</dbReference>
<name>A0ABT8N5C8_9BACL</name>